<dbReference type="Gene3D" id="1.10.260.40">
    <property type="entry name" value="lambda repressor-like DNA-binding domains"/>
    <property type="match status" value="1"/>
</dbReference>
<dbReference type="InterPro" id="IPR010982">
    <property type="entry name" value="Lambda_DNA-bd_dom_sf"/>
</dbReference>
<sequence length="197" mass="21208">MEKLNDLDLDKRLGERIRRLRLAAGMTLDQLSERSGVSRAMISRVERGESSPTAALLDRICAGLGIFLSALFRDEDHGGPLVRRADQPVWADPASGYVRRNVSPAGTGSGVEIVEVEMPAGARVLLDAARSAHRLDQQVWVLAGEMVIMFGGAEHRLSAGDCLQMLLDGPIAYHNPGSVLARYAVVLTTPGRAPLEG</sequence>
<dbReference type="GO" id="GO:0003700">
    <property type="term" value="F:DNA-binding transcription factor activity"/>
    <property type="evidence" value="ECO:0007669"/>
    <property type="project" value="TreeGrafter"/>
</dbReference>
<accession>A0A0N1N0T1</accession>
<dbReference type="SUPFAM" id="SSF47413">
    <property type="entry name" value="lambda repressor-like DNA-binding domains"/>
    <property type="match status" value="1"/>
</dbReference>
<dbReference type="Gene3D" id="2.60.120.10">
    <property type="entry name" value="Jelly Rolls"/>
    <property type="match status" value="1"/>
</dbReference>
<dbReference type="GO" id="GO:0005829">
    <property type="term" value="C:cytosol"/>
    <property type="evidence" value="ECO:0007669"/>
    <property type="project" value="TreeGrafter"/>
</dbReference>
<dbReference type="Proteomes" id="UP000037822">
    <property type="component" value="Unassembled WGS sequence"/>
</dbReference>
<dbReference type="PANTHER" id="PTHR46797">
    <property type="entry name" value="HTH-TYPE TRANSCRIPTIONAL REGULATOR"/>
    <property type="match status" value="1"/>
</dbReference>
<dbReference type="InterPro" id="IPR050807">
    <property type="entry name" value="TransReg_Diox_bact_type"/>
</dbReference>
<evidence type="ECO:0000313" key="4">
    <source>
        <dbReference type="Proteomes" id="UP000037822"/>
    </source>
</evidence>
<keyword evidence="4" id="KW-1185">Reference proteome</keyword>
<dbReference type="GO" id="GO:0003677">
    <property type="term" value="F:DNA binding"/>
    <property type="evidence" value="ECO:0007669"/>
    <property type="project" value="UniProtKB-KW"/>
</dbReference>
<name>A0A0N1N0T1_9HYPH</name>
<evidence type="ECO:0000259" key="2">
    <source>
        <dbReference type="PROSITE" id="PS50943"/>
    </source>
</evidence>
<dbReference type="InterPro" id="IPR011051">
    <property type="entry name" value="RmlC_Cupin_sf"/>
</dbReference>
<dbReference type="SMART" id="SM00530">
    <property type="entry name" value="HTH_XRE"/>
    <property type="match status" value="1"/>
</dbReference>
<dbReference type="EMBL" id="LGSZ01000048">
    <property type="protein sequence ID" value="KPH79829.1"/>
    <property type="molecule type" value="Genomic_DNA"/>
</dbReference>
<dbReference type="SUPFAM" id="SSF51182">
    <property type="entry name" value="RmlC-like cupins"/>
    <property type="match status" value="1"/>
</dbReference>
<evidence type="ECO:0000256" key="1">
    <source>
        <dbReference type="ARBA" id="ARBA00023125"/>
    </source>
</evidence>
<evidence type="ECO:0000313" key="3">
    <source>
        <dbReference type="EMBL" id="KPH79829.1"/>
    </source>
</evidence>
<dbReference type="CDD" id="cd00093">
    <property type="entry name" value="HTH_XRE"/>
    <property type="match status" value="1"/>
</dbReference>
<protein>
    <submittedName>
        <fullName evidence="3">DNA-binding protein</fullName>
    </submittedName>
</protein>
<dbReference type="CDD" id="cd02209">
    <property type="entry name" value="cupin_XRE_C"/>
    <property type="match status" value="1"/>
</dbReference>
<dbReference type="Pfam" id="PF01381">
    <property type="entry name" value="HTH_3"/>
    <property type="match status" value="1"/>
</dbReference>
<comment type="caution">
    <text evidence="3">The sequence shown here is derived from an EMBL/GenBank/DDBJ whole genome shotgun (WGS) entry which is preliminary data.</text>
</comment>
<dbReference type="OrthoDB" id="189170at2"/>
<keyword evidence="1 3" id="KW-0238">DNA-binding</keyword>
<reference evidence="3 4" key="1">
    <citation type="submission" date="2015-07" db="EMBL/GenBank/DDBJ databases">
        <title>Whole genome sequencing of Bosea vaviloviae isolated from cave pool.</title>
        <authorList>
            <person name="Tan N.E.H."/>
            <person name="Lee Y.P."/>
            <person name="Gan H.M."/>
            <person name="Barton H."/>
            <person name="Savka M.A."/>
        </authorList>
    </citation>
    <scope>NUCLEOTIDE SEQUENCE [LARGE SCALE GENOMIC DNA]</scope>
    <source>
        <strain evidence="3 4">SD260</strain>
    </source>
</reference>
<proteinExistence type="predicted"/>
<dbReference type="PATRIC" id="fig|1526658.3.peg.228"/>
<gene>
    <name evidence="3" type="ORF">AE618_17390</name>
</gene>
<organism evidence="3 4">
    <name type="scientific">Bosea vaviloviae</name>
    <dbReference type="NCBI Taxonomy" id="1526658"/>
    <lineage>
        <taxon>Bacteria</taxon>
        <taxon>Pseudomonadati</taxon>
        <taxon>Pseudomonadota</taxon>
        <taxon>Alphaproteobacteria</taxon>
        <taxon>Hyphomicrobiales</taxon>
        <taxon>Boseaceae</taxon>
        <taxon>Bosea</taxon>
    </lineage>
</organism>
<dbReference type="InterPro" id="IPR001387">
    <property type="entry name" value="Cro/C1-type_HTH"/>
</dbReference>
<feature type="domain" description="HTH cro/C1-type" evidence="2">
    <location>
        <begin position="17"/>
        <end position="71"/>
    </location>
</feature>
<dbReference type="PROSITE" id="PS50943">
    <property type="entry name" value="HTH_CROC1"/>
    <property type="match status" value="1"/>
</dbReference>
<dbReference type="PANTHER" id="PTHR46797:SF10">
    <property type="entry name" value="BLR1115 PROTEIN"/>
    <property type="match status" value="1"/>
</dbReference>
<dbReference type="InterPro" id="IPR014710">
    <property type="entry name" value="RmlC-like_jellyroll"/>
</dbReference>
<dbReference type="AlphaFoldDB" id="A0A0N1N0T1"/>